<evidence type="ECO:0000256" key="7">
    <source>
        <dbReference type="ARBA" id="ARBA00022840"/>
    </source>
</evidence>
<evidence type="ECO:0000256" key="5">
    <source>
        <dbReference type="ARBA" id="ARBA00022741"/>
    </source>
</evidence>
<sequence>MPTVPTESERRIQRSDWYLTFGLAVSSVVFAVLYFTAGNWPFEAPLWVACLTSVLISVPLLFRRRWPSRVAWAQSVVYGIAMIFGAMEPGISQIIVFMGIYSIGAWQIDRRTAFISRVFLCIAMFALFVVVMVTEFTDTDTMTVLQYAASIGVAFLVNIAFFGGAWVFGDRAWNQRRLVDDLKRANEEVHAQERQLAQQALDLERVRIARELHDGVAHHIAGVGIHAAAARRSLERNPEKARESLKVIEDSTRQTVDELRSLVYTLRETGTDDAGAGASGGSDARAGSSDASAPVSPGATAPGTPSATESGVRGASSPGATAGTGDGGDEHRVPCLGDLPELIAATRATGRSVELMTIGEPRCLSPITETAIYRIVQESLTNSQRYAAPDAEVEVRLRYGDHAVEVEISDSASAGCTQQSKGTGMGIIGMRERITALDGTLRVGPKSRGGWLVSASIPYPRTGSTAAELGSPPSASADSQTRGHVSPDSESASREHVPPPASPHDASPSNSQGRLP</sequence>
<evidence type="ECO:0000313" key="15">
    <source>
        <dbReference type="EMBL" id="RBP73688.1"/>
    </source>
</evidence>
<comment type="catalytic activity">
    <reaction evidence="1">
        <text>ATP + protein L-histidine = ADP + protein N-phospho-L-histidine.</text>
        <dbReference type="EC" id="2.7.13.3"/>
    </reaction>
</comment>
<feature type="compositionally biased region" description="Polar residues" evidence="10">
    <location>
        <begin position="473"/>
        <end position="483"/>
    </location>
</feature>
<dbReference type="AlphaFoldDB" id="A0A366ILT7"/>
<dbReference type="Pfam" id="PF23539">
    <property type="entry name" value="DUF7134"/>
    <property type="match status" value="1"/>
</dbReference>
<dbReference type="GO" id="GO:0005524">
    <property type="term" value="F:ATP binding"/>
    <property type="evidence" value="ECO:0007669"/>
    <property type="project" value="UniProtKB-KW"/>
</dbReference>
<feature type="transmembrane region" description="Helical" evidence="11">
    <location>
        <begin position="115"/>
        <end position="133"/>
    </location>
</feature>
<feature type="domain" description="Signal transduction histidine kinase subgroup 3 dimerisation and phosphoacceptor" evidence="13">
    <location>
        <begin position="204"/>
        <end position="269"/>
    </location>
</feature>
<keyword evidence="6 15" id="KW-0418">Kinase</keyword>
<feature type="transmembrane region" description="Helical" evidence="11">
    <location>
        <begin position="17"/>
        <end position="38"/>
    </location>
</feature>
<keyword evidence="16" id="KW-1185">Reference proteome</keyword>
<feature type="transmembrane region" description="Helical" evidence="11">
    <location>
        <begin position="44"/>
        <end position="62"/>
    </location>
</feature>
<dbReference type="PANTHER" id="PTHR24421:SF10">
    <property type="entry name" value="NITRATE_NITRITE SENSOR PROTEIN NARQ"/>
    <property type="match status" value="1"/>
</dbReference>
<evidence type="ECO:0000256" key="2">
    <source>
        <dbReference type="ARBA" id="ARBA00012438"/>
    </source>
</evidence>
<keyword evidence="7" id="KW-0067">ATP-binding</keyword>
<feature type="domain" description="Histidine kinase/HSP90-like ATPase" evidence="12">
    <location>
        <begin position="369"/>
        <end position="459"/>
    </location>
</feature>
<dbReference type="GO" id="GO:0046983">
    <property type="term" value="F:protein dimerization activity"/>
    <property type="evidence" value="ECO:0007669"/>
    <property type="project" value="InterPro"/>
</dbReference>
<dbReference type="Proteomes" id="UP000253509">
    <property type="component" value="Unassembled WGS sequence"/>
</dbReference>
<feature type="transmembrane region" description="Helical" evidence="11">
    <location>
        <begin position="145"/>
        <end position="168"/>
    </location>
</feature>
<dbReference type="Pfam" id="PF02518">
    <property type="entry name" value="HATPase_c"/>
    <property type="match status" value="1"/>
</dbReference>
<evidence type="ECO:0000256" key="6">
    <source>
        <dbReference type="ARBA" id="ARBA00022777"/>
    </source>
</evidence>
<keyword evidence="4" id="KW-0808">Transferase</keyword>
<accession>A0A366ILT7</accession>
<evidence type="ECO:0000256" key="11">
    <source>
        <dbReference type="SAM" id="Phobius"/>
    </source>
</evidence>
<evidence type="ECO:0000256" key="8">
    <source>
        <dbReference type="ARBA" id="ARBA00023012"/>
    </source>
</evidence>
<keyword evidence="11" id="KW-0812">Transmembrane</keyword>
<evidence type="ECO:0000259" key="14">
    <source>
        <dbReference type="Pfam" id="PF23539"/>
    </source>
</evidence>
<evidence type="ECO:0000259" key="12">
    <source>
        <dbReference type="Pfam" id="PF02518"/>
    </source>
</evidence>
<dbReference type="EMBL" id="QNSB01000002">
    <property type="protein sequence ID" value="RBP73688.1"/>
    <property type="molecule type" value="Genomic_DNA"/>
</dbReference>
<keyword evidence="11" id="KW-0472">Membrane</keyword>
<dbReference type="Pfam" id="PF07730">
    <property type="entry name" value="HisKA_3"/>
    <property type="match status" value="1"/>
</dbReference>
<keyword evidence="3" id="KW-0597">Phosphoprotein</keyword>
<feature type="region of interest" description="Disordered" evidence="10">
    <location>
        <begin position="463"/>
        <end position="516"/>
    </location>
</feature>
<keyword evidence="8" id="KW-0902">Two-component regulatory system</keyword>
<dbReference type="RefSeq" id="WP_245940449.1">
    <property type="nucleotide sequence ID" value="NZ_QNSB01000002.1"/>
</dbReference>
<dbReference type="InterPro" id="IPR036890">
    <property type="entry name" value="HATPase_C_sf"/>
</dbReference>
<keyword evidence="5" id="KW-0547">Nucleotide-binding</keyword>
<comment type="caution">
    <text evidence="15">The sequence shown here is derived from an EMBL/GenBank/DDBJ whole genome shotgun (WGS) entry which is preliminary data.</text>
</comment>
<dbReference type="InterPro" id="IPR055558">
    <property type="entry name" value="DUF7134"/>
</dbReference>
<dbReference type="EC" id="2.7.13.3" evidence="2"/>
<feature type="domain" description="DUF7134" evidence="14">
    <location>
        <begin position="23"/>
        <end position="172"/>
    </location>
</feature>
<evidence type="ECO:0000256" key="4">
    <source>
        <dbReference type="ARBA" id="ARBA00022679"/>
    </source>
</evidence>
<feature type="region of interest" description="Disordered" evidence="10">
    <location>
        <begin position="270"/>
        <end position="335"/>
    </location>
</feature>
<evidence type="ECO:0000313" key="16">
    <source>
        <dbReference type="Proteomes" id="UP000253509"/>
    </source>
</evidence>
<feature type="compositionally biased region" description="Low complexity" evidence="10">
    <location>
        <begin position="503"/>
        <end position="516"/>
    </location>
</feature>
<evidence type="ECO:0000256" key="9">
    <source>
        <dbReference type="SAM" id="Coils"/>
    </source>
</evidence>
<dbReference type="InterPro" id="IPR050482">
    <property type="entry name" value="Sensor_HK_TwoCompSys"/>
</dbReference>
<dbReference type="CDD" id="cd16917">
    <property type="entry name" value="HATPase_UhpB-NarQ-NarX-like"/>
    <property type="match status" value="1"/>
</dbReference>
<organism evidence="15 16">
    <name type="scientific">Brevibacterium celere</name>
    <dbReference type="NCBI Taxonomy" id="225845"/>
    <lineage>
        <taxon>Bacteria</taxon>
        <taxon>Bacillati</taxon>
        <taxon>Actinomycetota</taxon>
        <taxon>Actinomycetes</taxon>
        <taxon>Micrococcales</taxon>
        <taxon>Brevibacteriaceae</taxon>
        <taxon>Brevibacterium</taxon>
    </lineage>
</organism>
<gene>
    <name evidence="15" type="ORF">DFO65_102216</name>
</gene>
<dbReference type="GO" id="GO:0016020">
    <property type="term" value="C:membrane"/>
    <property type="evidence" value="ECO:0007669"/>
    <property type="project" value="InterPro"/>
</dbReference>
<evidence type="ECO:0000256" key="10">
    <source>
        <dbReference type="SAM" id="MobiDB-lite"/>
    </source>
</evidence>
<feature type="coiled-coil region" evidence="9">
    <location>
        <begin position="175"/>
        <end position="202"/>
    </location>
</feature>
<dbReference type="SUPFAM" id="SSF55874">
    <property type="entry name" value="ATPase domain of HSP90 chaperone/DNA topoisomerase II/histidine kinase"/>
    <property type="match status" value="1"/>
</dbReference>
<dbReference type="PANTHER" id="PTHR24421">
    <property type="entry name" value="NITRATE/NITRITE SENSOR PROTEIN NARX-RELATED"/>
    <property type="match status" value="1"/>
</dbReference>
<evidence type="ECO:0000256" key="1">
    <source>
        <dbReference type="ARBA" id="ARBA00000085"/>
    </source>
</evidence>
<name>A0A366ILT7_9MICO</name>
<evidence type="ECO:0000259" key="13">
    <source>
        <dbReference type="Pfam" id="PF07730"/>
    </source>
</evidence>
<keyword evidence="11" id="KW-1133">Transmembrane helix</keyword>
<dbReference type="Gene3D" id="3.30.565.10">
    <property type="entry name" value="Histidine kinase-like ATPase, C-terminal domain"/>
    <property type="match status" value="1"/>
</dbReference>
<feature type="compositionally biased region" description="Low complexity" evidence="10">
    <location>
        <begin position="272"/>
        <end position="293"/>
    </location>
</feature>
<keyword evidence="9" id="KW-0175">Coiled coil</keyword>
<dbReference type="InterPro" id="IPR011712">
    <property type="entry name" value="Sig_transdc_His_kin_sub3_dim/P"/>
</dbReference>
<protein>
    <recommendedName>
        <fullName evidence="2">histidine kinase</fullName>
        <ecNumber evidence="2">2.7.13.3</ecNumber>
    </recommendedName>
</protein>
<proteinExistence type="predicted"/>
<feature type="compositionally biased region" description="Basic and acidic residues" evidence="10">
    <location>
        <begin position="485"/>
        <end position="497"/>
    </location>
</feature>
<dbReference type="Gene3D" id="1.20.5.1930">
    <property type="match status" value="1"/>
</dbReference>
<dbReference type="InterPro" id="IPR003594">
    <property type="entry name" value="HATPase_dom"/>
</dbReference>
<dbReference type="GO" id="GO:0000155">
    <property type="term" value="F:phosphorelay sensor kinase activity"/>
    <property type="evidence" value="ECO:0007669"/>
    <property type="project" value="InterPro"/>
</dbReference>
<reference evidence="15 16" key="1">
    <citation type="submission" date="2018-06" db="EMBL/GenBank/DDBJ databases">
        <title>Freshwater and sediment microbial communities from various areas in North America, analyzing microbe dynamics in response to fracking.</title>
        <authorList>
            <person name="Lamendella R."/>
        </authorList>
    </citation>
    <scope>NUCLEOTIDE SEQUENCE [LARGE SCALE GENOMIC DNA]</scope>
    <source>
        <strain evidence="15 16">3b_TX</strain>
    </source>
</reference>
<evidence type="ECO:0000256" key="3">
    <source>
        <dbReference type="ARBA" id="ARBA00022553"/>
    </source>
</evidence>